<sequence>MLFISMSPHLKAQSASPPTLPHTQVGLCSPWSSRPLSLLGSTSKTSTRCRHLEKKLTRNLLCTKGKSERLFLYFVPLISLFCFGVVQDSSQGRCPIVSAVDI</sequence>
<protein>
    <submittedName>
        <fullName evidence="1">Uncharacterized protein</fullName>
    </submittedName>
</protein>
<evidence type="ECO:0000313" key="1">
    <source>
        <dbReference type="EMBL" id="KAL0966895.1"/>
    </source>
</evidence>
<dbReference type="AlphaFoldDB" id="A0ABD0W7G2"/>
<organism evidence="1 2">
    <name type="scientific">Umbra pygmaea</name>
    <name type="common">Eastern mudminnow</name>
    <dbReference type="NCBI Taxonomy" id="75934"/>
    <lineage>
        <taxon>Eukaryota</taxon>
        <taxon>Metazoa</taxon>
        <taxon>Chordata</taxon>
        <taxon>Craniata</taxon>
        <taxon>Vertebrata</taxon>
        <taxon>Euteleostomi</taxon>
        <taxon>Actinopterygii</taxon>
        <taxon>Neopterygii</taxon>
        <taxon>Teleostei</taxon>
        <taxon>Protacanthopterygii</taxon>
        <taxon>Esociformes</taxon>
        <taxon>Umbridae</taxon>
        <taxon>Umbra</taxon>
    </lineage>
</organism>
<accession>A0ABD0W7G2</accession>
<evidence type="ECO:0000313" key="2">
    <source>
        <dbReference type="Proteomes" id="UP001557470"/>
    </source>
</evidence>
<comment type="caution">
    <text evidence="1">The sequence shown here is derived from an EMBL/GenBank/DDBJ whole genome shotgun (WGS) entry which is preliminary data.</text>
</comment>
<gene>
    <name evidence="1" type="ORF">UPYG_G00301510</name>
</gene>
<proteinExistence type="predicted"/>
<reference evidence="1 2" key="1">
    <citation type="submission" date="2024-06" db="EMBL/GenBank/DDBJ databases">
        <authorList>
            <person name="Pan Q."/>
            <person name="Wen M."/>
            <person name="Jouanno E."/>
            <person name="Zahm M."/>
            <person name="Klopp C."/>
            <person name="Cabau C."/>
            <person name="Louis A."/>
            <person name="Berthelot C."/>
            <person name="Parey E."/>
            <person name="Roest Crollius H."/>
            <person name="Montfort J."/>
            <person name="Robinson-Rechavi M."/>
            <person name="Bouchez O."/>
            <person name="Lampietro C."/>
            <person name="Lopez Roques C."/>
            <person name="Donnadieu C."/>
            <person name="Postlethwait J."/>
            <person name="Bobe J."/>
            <person name="Verreycken H."/>
            <person name="Guiguen Y."/>
        </authorList>
    </citation>
    <scope>NUCLEOTIDE SEQUENCE [LARGE SCALE GENOMIC DNA]</scope>
    <source>
        <strain evidence="1">Up_M1</strain>
        <tissue evidence="1">Testis</tissue>
    </source>
</reference>
<name>A0ABD0W7G2_UMBPY</name>
<keyword evidence="2" id="KW-1185">Reference proteome</keyword>
<dbReference type="EMBL" id="JAGEUA010000009">
    <property type="protein sequence ID" value="KAL0966895.1"/>
    <property type="molecule type" value="Genomic_DNA"/>
</dbReference>
<dbReference type="Proteomes" id="UP001557470">
    <property type="component" value="Unassembled WGS sequence"/>
</dbReference>